<reference evidence="3 4" key="1">
    <citation type="submission" date="2018-06" db="EMBL/GenBank/DDBJ databases">
        <title>Comparative genomics reveals the genomic features of Rhizophagus irregularis, R. cerebriforme, R. diaphanum and Gigaspora rosea, and their symbiotic lifestyle signature.</title>
        <authorList>
            <person name="Morin E."/>
            <person name="San Clemente H."/>
            <person name="Chen E.C.H."/>
            <person name="De La Providencia I."/>
            <person name="Hainaut M."/>
            <person name="Kuo A."/>
            <person name="Kohler A."/>
            <person name="Murat C."/>
            <person name="Tang N."/>
            <person name="Roy S."/>
            <person name="Loubradou J."/>
            <person name="Henrissat B."/>
            <person name="Grigoriev I.V."/>
            <person name="Corradi N."/>
            <person name="Roux C."/>
            <person name="Martin F.M."/>
        </authorList>
    </citation>
    <scope>NUCLEOTIDE SEQUENCE [LARGE SCALE GENOMIC DNA]</scope>
    <source>
        <strain evidence="3 4">DAOM 194757</strain>
    </source>
</reference>
<evidence type="ECO:0000256" key="1">
    <source>
        <dbReference type="SAM" id="MobiDB-lite"/>
    </source>
</evidence>
<dbReference type="Gene3D" id="3.50.50.60">
    <property type="entry name" value="FAD/NAD(P)-binding domain"/>
    <property type="match status" value="1"/>
</dbReference>
<sequence>MEYVKDGQTCKEYGPVILATGGYAADFTEDPLLKKYRPDIYNLPTTNGELYSLMSGMQEQVIPGLFASGEIAGGVHGANSVHLEITWGSHTDATSQYTPPVQAPQALPSQTPASEKNLMNQHSDCWVIVNGEVLNVTNFLPDHPGFKKPF</sequence>
<dbReference type="AlphaFoldDB" id="A0A397V0V5"/>
<dbReference type="EMBL" id="QKWP01000974">
    <property type="protein sequence ID" value="RIB12956.1"/>
    <property type="molecule type" value="Genomic_DNA"/>
</dbReference>
<name>A0A397V0V5_9GLOM</name>
<proteinExistence type="predicted"/>
<evidence type="ECO:0000313" key="4">
    <source>
        <dbReference type="Proteomes" id="UP000266673"/>
    </source>
</evidence>
<dbReference type="Gene3D" id="3.10.120.10">
    <property type="entry name" value="Cytochrome b5-like heme/steroid binding domain"/>
    <property type="match status" value="1"/>
</dbReference>
<keyword evidence="4" id="KW-1185">Reference proteome</keyword>
<dbReference type="STRING" id="44941.A0A397V0V5"/>
<feature type="region of interest" description="Disordered" evidence="1">
    <location>
        <begin position="93"/>
        <end position="113"/>
    </location>
</feature>
<dbReference type="InterPro" id="IPR036188">
    <property type="entry name" value="FAD/NAD-bd_sf"/>
</dbReference>
<feature type="domain" description="Cytochrome b5 heme-binding" evidence="2">
    <location>
        <begin position="108"/>
        <end position="150"/>
    </location>
</feature>
<organism evidence="3 4">
    <name type="scientific">Gigaspora rosea</name>
    <dbReference type="NCBI Taxonomy" id="44941"/>
    <lineage>
        <taxon>Eukaryota</taxon>
        <taxon>Fungi</taxon>
        <taxon>Fungi incertae sedis</taxon>
        <taxon>Mucoromycota</taxon>
        <taxon>Glomeromycotina</taxon>
        <taxon>Glomeromycetes</taxon>
        <taxon>Diversisporales</taxon>
        <taxon>Gigasporaceae</taxon>
        <taxon>Gigaspora</taxon>
    </lineage>
</organism>
<accession>A0A397V0V5</accession>
<gene>
    <name evidence="3" type="ORF">C2G38_2144798</name>
</gene>
<dbReference type="PANTHER" id="PTHR43400:SF1">
    <property type="entry name" value="FUMARATE REDUCTASE"/>
    <property type="match status" value="1"/>
</dbReference>
<evidence type="ECO:0000259" key="2">
    <source>
        <dbReference type="PROSITE" id="PS50255"/>
    </source>
</evidence>
<dbReference type="InterPro" id="IPR036400">
    <property type="entry name" value="Cyt_B5-like_heme/steroid_sf"/>
</dbReference>
<dbReference type="InterPro" id="IPR050315">
    <property type="entry name" value="FAD-oxidoreductase_2"/>
</dbReference>
<dbReference type="OrthoDB" id="10254877at2759"/>
<comment type="caution">
    <text evidence="3">The sequence shown here is derived from an EMBL/GenBank/DDBJ whole genome shotgun (WGS) entry which is preliminary data.</text>
</comment>
<dbReference type="SUPFAM" id="SSF55856">
    <property type="entry name" value="Cytochrome b5-like heme/steroid binding domain"/>
    <property type="match status" value="1"/>
</dbReference>
<dbReference type="Proteomes" id="UP000266673">
    <property type="component" value="Unassembled WGS sequence"/>
</dbReference>
<protein>
    <recommendedName>
        <fullName evidence="2">Cytochrome b5 heme-binding domain-containing protein</fullName>
    </recommendedName>
</protein>
<dbReference type="InterPro" id="IPR001199">
    <property type="entry name" value="Cyt_B5-like_heme/steroid-bd"/>
</dbReference>
<evidence type="ECO:0000313" key="3">
    <source>
        <dbReference type="EMBL" id="RIB12956.1"/>
    </source>
</evidence>
<dbReference type="Pfam" id="PF00173">
    <property type="entry name" value="Cyt-b5"/>
    <property type="match status" value="1"/>
</dbReference>
<dbReference type="PANTHER" id="PTHR43400">
    <property type="entry name" value="FUMARATE REDUCTASE"/>
    <property type="match status" value="1"/>
</dbReference>
<dbReference type="PROSITE" id="PS50255">
    <property type="entry name" value="CYTOCHROME_B5_2"/>
    <property type="match status" value="1"/>
</dbReference>